<evidence type="ECO:0000256" key="2">
    <source>
        <dbReference type="ARBA" id="ARBA00022692"/>
    </source>
</evidence>
<dbReference type="EMBL" id="JAPDRK010000008">
    <property type="protein sequence ID" value="KAJ9609913.1"/>
    <property type="molecule type" value="Genomic_DNA"/>
</dbReference>
<dbReference type="SUPFAM" id="SSF103473">
    <property type="entry name" value="MFS general substrate transporter"/>
    <property type="match status" value="1"/>
</dbReference>
<keyword evidence="3 5" id="KW-1133">Transmembrane helix</keyword>
<keyword evidence="4 5" id="KW-0472">Membrane</keyword>
<evidence type="ECO:0000256" key="3">
    <source>
        <dbReference type="ARBA" id="ARBA00022989"/>
    </source>
</evidence>
<accession>A0AA39CIB8</accession>
<evidence type="ECO:0000256" key="4">
    <source>
        <dbReference type="ARBA" id="ARBA00023136"/>
    </source>
</evidence>
<name>A0AA39CIB8_9EURO</name>
<dbReference type="Gene3D" id="1.20.1250.20">
    <property type="entry name" value="MFS general substrate transporter like domains"/>
    <property type="match status" value="1"/>
</dbReference>
<protein>
    <recommendedName>
        <fullName evidence="8">Major facilitator superfamily (MFS) profile domain-containing protein</fullName>
    </recommendedName>
</protein>
<dbReference type="GO" id="GO:0005886">
    <property type="term" value="C:plasma membrane"/>
    <property type="evidence" value="ECO:0007669"/>
    <property type="project" value="TreeGrafter"/>
</dbReference>
<evidence type="ECO:0000256" key="1">
    <source>
        <dbReference type="ARBA" id="ARBA00004141"/>
    </source>
</evidence>
<feature type="transmembrane region" description="Helical" evidence="5">
    <location>
        <begin position="86"/>
        <end position="107"/>
    </location>
</feature>
<proteinExistence type="predicted"/>
<evidence type="ECO:0008006" key="8">
    <source>
        <dbReference type="Google" id="ProtNLM"/>
    </source>
</evidence>
<gene>
    <name evidence="6" type="ORF">H2200_006242</name>
</gene>
<dbReference type="AlphaFoldDB" id="A0AA39CIB8"/>
<evidence type="ECO:0000256" key="5">
    <source>
        <dbReference type="SAM" id="Phobius"/>
    </source>
</evidence>
<reference evidence="6" key="1">
    <citation type="submission" date="2022-10" db="EMBL/GenBank/DDBJ databases">
        <title>Culturing micro-colonial fungi from biological soil crusts in the Mojave desert and describing Neophaeococcomyces mojavensis, and introducing the new genera and species Taxawa tesnikishii.</title>
        <authorList>
            <person name="Kurbessoian T."/>
            <person name="Stajich J.E."/>
        </authorList>
    </citation>
    <scope>NUCLEOTIDE SEQUENCE</scope>
    <source>
        <strain evidence="6">TK_41</strain>
    </source>
</reference>
<evidence type="ECO:0000313" key="6">
    <source>
        <dbReference type="EMBL" id="KAJ9609913.1"/>
    </source>
</evidence>
<comment type="subcellular location">
    <subcellularLocation>
        <location evidence="1">Membrane</location>
        <topology evidence="1">Multi-pass membrane protein</topology>
    </subcellularLocation>
</comment>
<dbReference type="InterPro" id="IPR036259">
    <property type="entry name" value="MFS_trans_sf"/>
</dbReference>
<organism evidence="6 7">
    <name type="scientific">Cladophialophora chaetospira</name>
    <dbReference type="NCBI Taxonomy" id="386627"/>
    <lineage>
        <taxon>Eukaryota</taxon>
        <taxon>Fungi</taxon>
        <taxon>Dikarya</taxon>
        <taxon>Ascomycota</taxon>
        <taxon>Pezizomycotina</taxon>
        <taxon>Eurotiomycetes</taxon>
        <taxon>Chaetothyriomycetidae</taxon>
        <taxon>Chaetothyriales</taxon>
        <taxon>Herpotrichiellaceae</taxon>
        <taxon>Cladophialophora</taxon>
    </lineage>
</organism>
<keyword evidence="2 5" id="KW-0812">Transmembrane</keyword>
<dbReference type="Proteomes" id="UP001172673">
    <property type="component" value="Unassembled WGS sequence"/>
</dbReference>
<sequence>MGIKQNLKLWENHVTYIDEYGVERSIVAKRTVPIAPWKLVSLLSGRAWMFFFIGLVAWAADGYDYNSVNLVATELSKAYDEDLTHITLSVTLTLICRAFGAIIFGILS</sequence>
<dbReference type="PANTHER" id="PTHR23508">
    <property type="entry name" value="CARBOXYLIC ACID TRANSPORTER PROTEIN HOMOLOG"/>
    <property type="match status" value="1"/>
</dbReference>
<keyword evidence="7" id="KW-1185">Reference proteome</keyword>
<comment type="caution">
    <text evidence="6">The sequence shown here is derived from an EMBL/GenBank/DDBJ whole genome shotgun (WGS) entry which is preliminary data.</text>
</comment>
<evidence type="ECO:0000313" key="7">
    <source>
        <dbReference type="Proteomes" id="UP001172673"/>
    </source>
</evidence>
<feature type="transmembrane region" description="Helical" evidence="5">
    <location>
        <begin position="39"/>
        <end position="60"/>
    </location>
</feature>
<dbReference type="PANTHER" id="PTHR23508:SF10">
    <property type="entry name" value="CARBOXYLIC ACID TRANSPORTER PROTEIN HOMOLOG"/>
    <property type="match status" value="1"/>
</dbReference>
<dbReference type="GO" id="GO:0046943">
    <property type="term" value="F:carboxylic acid transmembrane transporter activity"/>
    <property type="evidence" value="ECO:0007669"/>
    <property type="project" value="TreeGrafter"/>
</dbReference>